<keyword evidence="2" id="KW-1185">Reference proteome</keyword>
<proteinExistence type="predicted"/>
<dbReference type="Proteomes" id="UP000719942">
    <property type="component" value="Unassembled WGS sequence"/>
</dbReference>
<evidence type="ECO:0000313" key="1">
    <source>
        <dbReference type="EMBL" id="MBW7573150.1"/>
    </source>
</evidence>
<accession>A0ABS7DPA4</accession>
<protein>
    <submittedName>
        <fullName evidence="1">Uncharacterized protein</fullName>
    </submittedName>
</protein>
<reference evidence="1 2" key="1">
    <citation type="submission" date="2021-03" db="EMBL/GenBank/DDBJ databases">
        <title>Caproiciproducens sp. nov. isolated from feces of cow.</title>
        <authorList>
            <person name="Choi J.-Y."/>
        </authorList>
    </citation>
    <scope>NUCLEOTIDE SEQUENCE [LARGE SCALE GENOMIC DNA]</scope>
    <source>
        <strain evidence="1 2">AGMB10547</strain>
    </source>
</reference>
<name>A0ABS7DPA4_9FIRM</name>
<dbReference type="RefSeq" id="WP_219965543.1">
    <property type="nucleotide sequence ID" value="NZ_JAGFNZ010000003.1"/>
</dbReference>
<sequence>MNNSEMSKIKMGYGLFFLDEFEKFNKCYLDYIFSDYSSNFVEPNNRFKRSGPLPDWAYYERPIQNSDEAREILDIN</sequence>
<dbReference type="EMBL" id="JAGFNZ010000003">
    <property type="protein sequence ID" value="MBW7573150.1"/>
    <property type="molecule type" value="Genomic_DNA"/>
</dbReference>
<evidence type="ECO:0000313" key="2">
    <source>
        <dbReference type="Proteomes" id="UP000719942"/>
    </source>
</evidence>
<organism evidence="1 2">
    <name type="scientific">Caproiciproducens faecalis</name>
    <dbReference type="NCBI Taxonomy" id="2820301"/>
    <lineage>
        <taxon>Bacteria</taxon>
        <taxon>Bacillati</taxon>
        <taxon>Bacillota</taxon>
        <taxon>Clostridia</taxon>
        <taxon>Eubacteriales</taxon>
        <taxon>Acutalibacteraceae</taxon>
        <taxon>Caproiciproducens</taxon>
    </lineage>
</organism>
<gene>
    <name evidence="1" type="ORF">J5W02_10035</name>
</gene>
<comment type="caution">
    <text evidence="1">The sequence shown here is derived from an EMBL/GenBank/DDBJ whole genome shotgun (WGS) entry which is preliminary data.</text>
</comment>